<name>A0A917ET02_9BACI</name>
<dbReference type="RefSeq" id="WP_188390212.1">
    <property type="nucleotide sequence ID" value="NZ_BMFK01000013.1"/>
</dbReference>
<dbReference type="Proteomes" id="UP000605259">
    <property type="component" value="Unassembled WGS sequence"/>
</dbReference>
<reference evidence="1" key="1">
    <citation type="journal article" date="2014" name="Int. J. Syst. Evol. Microbiol.">
        <title>Complete genome sequence of Corynebacterium casei LMG S-19264T (=DSM 44701T), isolated from a smear-ripened cheese.</title>
        <authorList>
            <consortium name="US DOE Joint Genome Institute (JGI-PGF)"/>
            <person name="Walter F."/>
            <person name="Albersmeier A."/>
            <person name="Kalinowski J."/>
            <person name="Ruckert C."/>
        </authorList>
    </citation>
    <scope>NUCLEOTIDE SEQUENCE</scope>
    <source>
        <strain evidence="1">CGMCC 1.12698</strain>
    </source>
</reference>
<dbReference type="AlphaFoldDB" id="A0A917ET02"/>
<organism evidence="1 2">
    <name type="scientific">Priestia taiwanensis</name>
    <dbReference type="NCBI Taxonomy" id="1347902"/>
    <lineage>
        <taxon>Bacteria</taxon>
        <taxon>Bacillati</taxon>
        <taxon>Bacillota</taxon>
        <taxon>Bacilli</taxon>
        <taxon>Bacillales</taxon>
        <taxon>Bacillaceae</taxon>
        <taxon>Priestia</taxon>
    </lineage>
</organism>
<protein>
    <submittedName>
        <fullName evidence="1">Uncharacterized protein</fullName>
    </submittedName>
</protein>
<evidence type="ECO:0000313" key="2">
    <source>
        <dbReference type="Proteomes" id="UP000605259"/>
    </source>
</evidence>
<reference evidence="1" key="2">
    <citation type="submission" date="2020-09" db="EMBL/GenBank/DDBJ databases">
        <authorList>
            <person name="Sun Q."/>
            <person name="Zhou Y."/>
        </authorList>
    </citation>
    <scope>NUCLEOTIDE SEQUENCE</scope>
    <source>
        <strain evidence="1">CGMCC 1.12698</strain>
    </source>
</reference>
<gene>
    <name evidence="1" type="ORF">GCM10007140_39220</name>
</gene>
<evidence type="ECO:0000313" key="1">
    <source>
        <dbReference type="EMBL" id="GGE85994.1"/>
    </source>
</evidence>
<dbReference type="EMBL" id="BMFK01000013">
    <property type="protein sequence ID" value="GGE85994.1"/>
    <property type="molecule type" value="Genomic_DNA"/>
</dbReference>
<keyword evidence="2" id="KW-1185">Reference proteome</keyword>
<accession>A0A917ET02</accession>
<comment type="caution">
    <text evidence="1">The sequence shown here is derived from an EMBL/GenBank/DDBJ whole genome shotgun (WGS) entry which is preliminary data.</text>
</comment>
<sequence>MKIIENCTPLTTKEMLNTNGGSLGQWYQGIGEWMGKTAKEMKRANDKYEANRSKLCPGMSRKDC</sequence>
<proteinExistence type="predicted"/>